<name>A0A6L2N424_TANCI</name>
<feature type="region of interest" description="Disordered" evidence="2">
    <location>
        <begin position="770"/>
        <end position="825"/>
    </location>
</feature>
<dbReference type="Gene3D" id="3.10.10.10">
    <property type="entry name" value="HIV Type 1 Reverse Transcriptase, subunit A, domain 1"/>
    <property type="match status" value="2"/>
</dbReference>
<reference evidence="4" key="1">
    <citation type="journal article" date="2019" name="Sci. Rep.">
        <title>Draft genome of Tanacetum cinerariifolium, the natural source of mosquito coil.</title>
        <authorList>
            <person name="Yamashiro T."/>
            <person name="Shiraishi A."/>
            <person name="Satake H."/>
            <person name="Nakayama K."/>
        </authorList>
    </citation>
    <scope>NUCLEOTIDE SEQUENCE</scope>
</reference>
<feature type="compositionally biased region" description="Polar residues" evidence="2">
    <location>
        <begin position="277"/>
        <end position="289"/>
    </location>
</feature>
<proteinExistence type="predicted"/>
<dbReference type="Pfam" id="PF03732">
    <property type="entry name" value="Retrotrans_gag"/>
    <property type="match status" value="1"/>
</dbReference>
<evidence type="ECO:0000256" key="1">
    <source>
        <dbReference type="PROSITE-ProRule" id="PRU00047"/>
    </source>
</evidence>
<dbReference type="Gene3D" id="4.10.60.10">
    <property type="entry name" value="Zinc finger, CCHC-type"/>
    <property type="match status" value="1"/>
</dbReference>
<dbReference type="AlphaFoldDB" id="A0A6L2N424"/>
<evidence type="ECO:0000259" key="3">
    <source>
        <dbReference type="PROSITE" id="PS50158"/>
    </source>
</evidence>
<organism evidence="4">
    <name type="scientific">Tanacetum cinerariifolium</name>
    <name type="common">Dalmatian daisy</name>
    <name type="synonym">Chrysanthemum cinerariifolium</name>
    <dbReference type="NCBI Taxonomy" id="118510"/>
    <lineage>
        <taxon>Eukaryota</taxon>
        <taxon>Viridiplantae</taxon>
        <taxon>Streptophyta</taxon>
        <taxon>Embryophyta</taxon>
        <taxon>Tracheophyta</taxon>
        <taxon>Spermatophyta</taxon>
        <taxon>Magnoliopsida</taxon>
        <taxon>eudicotyledons</taxon>
        <taxon>Gunneridae</taxon>
        <taxon>Pentapetalae</taxon>
        <taxon>asterids</taxon>
        <taxon>campanulids</taxon>
        <taxon>Asterales</taxon>
        <taxon>Asteraceae</taxon>
        <taxon>Asteroideae</taxon>
        <taxon>Anthemideae</taxon>
        <taxon>Anthemidinae</taxon>
        <taxon>Tanacetum</taxon>
    </lineage>
</organism>
<dbReference type="InterPro" id="IPR056924">
    <property type="entry name" value="SH3_Tf2-1"/>
</dbReference>
<dbReference type="InterPro" id="IPR001878">
    <property type="entry name" value="Znf_CCHC"/>
</dbReference>
<dbReference type="InterPro" id="IPR005162">
    <property type="entry name" value="Retrotrans_gag_dom"/>
</dbReference>
<feature type="region of interest" description="Disordered" evidence="2">
    <location>
        <begin position="256"/>
        <end position="302"/>
    </location>
</feature>
<feature type="region of interest" description="Disordered" evidence="2">
    <location>
        <begin position="100"/>
        <end position="121"/>
    </location>
</feature>
<dbReference type="InterPro" id="IPR000477">
    <property type="entry name" value="RT_dom"/>
</dbReference>
<dbReference type="GO" id="GO:0003676">
    <property type="term" value="F:nucleic acid binding"/>
    <property type="evidence" value="ECO:0007669"/>
    <property type="project" value="InterPro"/>
</dbReference>
<keyword evidence="1" id="KW-0479">Metal-binding</keyword>
<dbReference type="Gene3D" id="3.30.70.270">
    <property type="match status" value="1"/>
</dbReference>
<feature type="domain" description="CCHC-type" evidence="3">
    <location>
        <begin position="312"/>
        <end position="329"/>
    </location>
</feature>
<dbReference type="PROSITE" id="PS50158">
    <property type="entry name" value="ZF_CCHC"/>
    <property type="match status" value="1"/>
</dbReference>
<dbReference type="Pfam" id="PF24626">
    <property type="entry name" value="SH3_Tf2-1"/>
    <property type="match status" value="1"/>
</dbReference>
<dbReference type="Gene3D" id="3.30.420.10">
    <property type="entry name" value="Ribonuclease H-like superfamily/Ribonuclease H"/>
    <property type="match status" value="1"/>
</dbReference>
<dbReference type="EMBL" id="BKCJ010007865">
    <property type="protein sequence ID" value="GEU79405.1"/>
    <property type="molecule type" value="Genomic_DNA"/>
</dbReference>
<dbReference type="InterPro" id="IPR043502">
    <property type="entry name" value="DNA/RNA_pol_sf"/>
</dbReference>
<dbReference type="InterPro" id="IPR043128">
    <property type="entry name" value="Rev_trsase/Diguanyl_cyclase"/>
</dbReference>
<dbReference type="InterPro" id="IPR036875">
    <property type="entry name" value="Znf_CCHC_sf"/>
</dbReference>
<dbReference type="CDD" id="cd01647">
    <property type="entry name" value="RT_LTR"/>
    <property type="match status" value="1"/>
</dbReference>
<dbReference type="SMART" id="SM00343">
    <property type="entry name" value="ZnF_C2HC"/>
    <property type="match status" value="1"/>
</dbReference>
<accession>A0A6L2N424</accession>
<gene>
    <name evidence="4" type="ORF">Tci_051383</name>
</gene>
<dbReference type="SUPFAM" id="SSF56672">
    <property type="entry name" value="DNA/RNA polymerases"/>
    <property type="match status" value="1"/>
</dbReference>
<dbReference type="InterPro" id="IPR036397">
    <property type="entry name" value="RNaseH_sf"/>
</dbReference>
<evidence type="ECO:0000256" key="2">
    <source>
        <dbReference type="SAM" id="MobiDB-lite"/>
    </source>
</evidence>
<dbReference type="Pfam" id="PF00098">
    <property type="entry name" value="zf-CCHC"/>
    <property type="match status" value="1"/>
</dbReference>
<keyword evidence="1" id="KW-0863">Zinc-finger</keyword>
<dbReference type="PANTHER" id="PTHR35046:SF21">
    <property type="entry name" value="RETROTRANSPOSON GAG DOMAIN-CONTAINING PROTEIN-RELATED"/>
    <property type="match status" value="1"/>
</dbReference>
<protein>
    <submittedName>
        <fullName evidence="4">Transposon Ty3-G Gag-Pol polyprotein</fullName>
    </submittedName>
</protein>
<keyword evidence="1" id="KW-0862">Zinc</keyword>
<sequence>MGSELHEPIHLLSLVNLTVSLKRARDLKEAHGLHQWWRLDQQLCRVKDPEASGYHLVSGAMETRTSAELKKILKIMKADKMDVAQQMKVMQHHIQELILSTNQRTNGDSSSSGDSVNKEGYDSRYSNDIKVDIPEYVGKLDPDEFVEWLRTVELVFDYKQTTEDNKVKIVALKLRKYASTWWSNVCLKRDRLGKEKIRTWPKMKEKIKQKFLPSYYIQASFSQLHSLKQGSGPIEDYSRDFEYLLMKCDIPEDDPQTLVDSQQRTKGKQDLRPSFKPSPQTKPTITTKPVNPINPKSFINNSQTIKTPKAPRKCFRCQGIGHIASECPNKRLITLANFELACGYEFGVESTVEQPLTLESEEEVVGLNVGELLVVRRALNSMPVREEKLQREAIFHTRGWKTPTSHTPTCPTTVKVIPTCIPPPPEIPSGLPPMHSIQHKIDLVPGSALPNKLAYRTNLHETNEIQKQVDGLLEKGLIHLRSGYHQIRIHEGDEWKIAFKTKQGLYEWLVMPFGLSNAPSTFMWLMNHVLKPFLNRFVVVYFDDILVYSRTEMDHQSHLQQLFERESSTIVAPMTGVTKFKHFEWNPQAQLAFEELKRRLLSTLVLALSCFTDVFKEELLPRAEFAYNRAPNKTTGVSPFKVVYGLNPATPLDLVVLDTTSKFSKEASDLAAEIKTIHQKVHDRIIKNNELIKYRRDKGHKHILFKPGDLVWLHMRKERFPAKRQSKLSPRSDGPFKILEKVNDNAYKINLLGNVSTSFNVADFQPYFDPKEPLPSLRKNSFDEGEDDRQASEYPFSAPDSNPPESSQNTSPLDMGQNEQLGSAGSPQYVTKRMVNSCKTLFPFNGVDDNNDGRQISQLHYTILIYRVPPRLIVDSATC</sequence>
<dbReference type="GO" id="GO:0008270">
    <property type="term" value="F:zinc ion binding"/>
    <property type="evidence" value="ECO:0007669"/>
    <property type="project" value="UniProtKB-KW"/>
</dbReference>
<feature type="compositionally biased region" description="Polar residues" evidence="2">
    <location>
        <begin position="799"/>
        <end position="825"/>
    </location>
</feature>
<comment type="caution">
    <text evidence="4">The sequence shown here is derived from an EMBL/GenBank/DDBJ whole genome shotgun (WGS) entry which is preliminary data.</text>
</comment>
<dbReference type="Pfam" id="PF00078">
    <property type="entry name" value="RVT_1"/>
    <property type="match status" value="1"/>
</dbReference>
<evidence type="ECO:0000313" key="4">
    <source>
        <dbReference type="EMBL" id="GEU79405.1"/>
    </source>
</evidence>
<dbReference type="SUPFAM" id="SSF57756">
    <property type="entry name" value="Retrovirus zinc finger-like domains"/>
    <property type="match status" value="1"/>
</dbReference>
<dbReference type="PANTHER" id="PTHR35046">
    <property type="entry name" value="ZINC KNUCKLE (CCHC-TYPE) FAMILY PROTEIN"/>
    <property type="match status" value="1"/>
</dbReference>